<reference evidence="1" key="1">
    <citation type="submission" date="2023-03" db="EMBL/GenBank/DDBJ databases">
        <title>Massive genome expansion in bonnet fungi (Mycena s.s.) driven by repeated elements and novel gene families across ecological guilds.</title>
        <authorList>
            <consortium name="Lawrence Berkeley National Laboratory"/>
            <person name="Harder C.B."/>
            <person name="Miyauchi S."/>
            <person name="Viragh M."/>
            <person name="Kuo A."/>
            <person name="Thoen E."/>
            <person name="Andreopoulos B."/>
            <person name="Lu D."/>
            <person name="Skrede I."/>
            <person name="Drula E."/>
            <person name="Henrissat B."/>
            <person name="Morin E."/>
            <person name="Kohler A."/>
            <person name="Barry K."/>
            <person name="LaButti K."/>
            <person name="Morin E."/>
            <person name="Salamov A."/>
            <person name="Lipzen A."/>
            <person name="Mereny Z."/>
            <person name="Hegedus B."/>
            <person name="Baldrian P."/>
            <person name="Stursova M."/>
            <person name="Weitz H."/>
            <person name="Taylor A."/>
            <person name="Grigoriev I.V."/>
            <person name="Nagy L.G."/>
            <person name="Martin F."/>
            <person name="Kauserud H."/>
        </authorList>
    </citation>
    <scope>NUCLEOTIDE SEQUENCE</scope>
    <source>
        <strain evidence="1">CBHHK182m</strain>
    </source>
</reference>
<organism evidence="1 2">
    <name type="scientific">Mycena metata</name>
    <dbReference type="NCBI Taxonomy" id="1033252"/>
    <lineage>
        <taxon>Eukaryota</taxon>
        <taxon>Fungi</taxon>
        <taxon>Dikarya</taxon>
        <taxon>Basidiomycota</taxon>
        <taxon>Agaricomycotina</taxon>
        <taxon>Agaricomycetes</taxon>
        <taxon>Agaricomycetidae</taxon>
        <taxon>Agaricales</taxon>
        <taxon>Marasmiineae</taxon>
        <taxon>Mycenaceae</taxon>
        <taxon>Mycena</taxon>
    </lineage>
</organism>
<evidence type="ECO:0008006" key="3">
    <source>
        <dbReference type="Google" id="ProtNLM"/>
    </source>
</evidence>
<accession>A0AAD7MQB1</accession>
<evidence type="ECO:0000313" key="1">
    <source>
        <dbReference type="EMBL" id="KAJ7727956.1"/>
    </source>
</evidence>
<proteinExistence type="predicted"/>
<name>A0AAD7MQB1_9AGAR</name>
<comment type="caution">
    <text evidence="1">The sequence shown here is derived from an EMBL/GenBank/DDBJ whole genome shotgun (WGS) entry which is preliminary data.</text>
</comment>
<dbReference type="AlphaFoldDB" id="A0AAD7MQB1"/>
<keyword evidence="2" id="KW-1185">Reference proteome</keyword>
<protein>
    <recommendedName>
        <fullName evidence="3">F-box domain-containing protein</fullName>
    </recommendedName>
</protein>
<dbReference type="EMBL" id="JARKIB010000176">
    <property type="protein sequence ID" value="KAJ7727956.1"/>
    <property type="molecule type" value="Genomic_DNA"/>
</dbReference>
<evidence type="ECO:0000313" key="2">
    <source>
        <dbReference type="Proteomes" id="UP001215598"/>
    </source>
</evidence>
<sequence length="733" mass="81939">MTPPPARNERYCALTLAPAHLCDYLPVHRNTLTGLLLGDHMLSVDQLLCFLRYPKYLSTSDCVDYVGGTPILSSSFQESVTLFDPSSSVLSSSIFVPVGRSSNQFADAGIAKHRGGPGRVTRAAFNFKLAAMAFARARMPLSWLIRPWGILRWKAHVYAFDPHSTSSLIQHGRITYRSAQLSFRKRGLRQLLGFDSAFHELFRTNTLPNDFESKQVDNLLTSFTGSLKEIDGEITQIDASLSALKQRRNRLHQAVRAHQTVLSPARRLHEDVVREIFVSCISSSHNGIMHPSHSPLLLGQICSEWRKIAISTPQLWASLHVPIPPAYRMENISSLVLTWLGRSGALPLSISVTISQACTADRLASPKAVSKLLDILISFSHRWKRVQFISPPTFHYKPELFFTSLAKLYPESVPMLEEATFDFYSYPMFDLQALPFLDAPGIRSVAFSSMTANIHSLPLPWAVVTKLQVGGTKSSLLSVTAALQILNKCHNIQICVMHIALPDLEDFGEEIHLLHLRHISLISQGYAPAQAFFANLKVPALKSLKYVSTERHTALPFMSLLSGCVQLEALDMEVKGLPRTELFDCFQRVHSTVVSLRLHLMTEDLSAWPGFIYPPPILDDRTIGLLIPKPGSEASCLFPRLENLELVGCTALSDRALLDLIQRREERSWQGSRFVRVDVAFAREMQIDVLSQLRNGRVSGRLDVSLRYAEPSKQTLGPSYSPWEAADSVFAQF</sequence>
<dbReference type="Proteomes" id="UP001215598">
    <property type="component" value="Unassembled WGS sequence"/>
</dbReference>
<gene>
    <name evidence="1" type="ORF">B0H16DRAFT_1470759</name>
</gene>